<dbReference type="EMBL" id="RZNJ01000003">
    <property type="protein sequence ID" value="RUT31031.1"/>
    <property type="molecule type" value="Genomic_DNA"/>
</dbReference>
<feature type="transmembrane region" description="Helical" evidence="7">
    <location>
        <begin position="12"/>
        <end position="39"/>
    </location>
</feature>
<evidence type="ECO:0000256" key="6">
    <source>
        <dbReference type="ARBA" id="ARBA00023136"/>
    </source>
</evidence>
<keyword evidence="9" id="KW-1185">Reference proteome</keyword>
<comment type="similarity">
    <text evidence="2">Belongs to the CPA3 antiporters (TC 2.A.63) subunit E family.</text>
</comment>
<dbReference type="InterPro" id="IPR002758">
    <property type="entry name" value="Cation_antiport_E"/>
</dbReference>
<feature type="transmembrane region" description="Helical" evidence="7">
    <location>
        <begin position="59"/>
        <end position="79"/>
    </location>
</feature>
<evidence type="ECO:0000256" key="7">
    <source>
        <dbReference type="SAM" id="Phobius"/>
    </source>
</evidence>
<dbReference type="Pfam" id="PF01899">
    <property type="entry name" value="MNHE"/>
    <property type="match status" value="1"/>
</dbReference>
<gene>
    <name evidence="8" type="ORF">EMQ25_09125</name>
</gene>
<evidence type="ECO:0000313" key="8">
    <source>
        <dbReference type="EMBL" id="RUT31031.1"/>
    </source>
</evidence>
<comment type="subcellular location">
    <subcellularLocation>
        <location evidence="1">Cell membrane</location>
        <topology evidence="1">Multi-pass membrane protein</topology>
    </subcellularLocation>
</comment>
<evidence type="ECO:0000256" key="2">
    <source>
        <dbReference type="ARBA" id="ARBA00006228"/>
    </source>
</evidence>
<dbReference type="OrthoDB" id="9807187at2"/>
<dbReference type="PANTHER" id="PTHR34584">
    <property type="entry name" value="NA(+)/H(+) ANTIPORTER SUBUNIT E1"/>
    <property type="match status" value="1"/>
</dbReference>
<dbReference type="GO" id="GO:0008324">
    <property type="term" value="F:monoatomic cation transmembrane transporter activity"/>
    <property type="evidence" value="ECO:0007669"/>
    <property type="project" value="InterPro"/>
</dbReference>
<sequence length="159" mass="16736">MSLAGFIIGMAILWAAIGGSFTLPNLLFGGLVGGIAALLLRNSMRGPASLRRLGAFVSLAWLFLVELMISATKVALLVLRPDLKQRLSPGIIAYPLKARSDVQITVLANLITLTPGTLSVDVSDDRSTLFIHALEADDADAVIAAIASGFEAKVMEVFG</sequence>
<dbReference type="AlphaFoldDB" id="A0A433XAB5"/>
<evidence type="ECO:0000256" key="4">
    <source>
        <dbReference type="ARBA" id="ARBA00022692"/>
    </source>
</evidence>
<dbReference type="PANTHER" id="PTHR34584:SF1">
    <property type="entry name" value="NA(+)_H(+) ANTIPORTER SUBUNIT E1"/>
    <property type="match status" value="1"/>
</dbReference>
<evidence type="ECO:0000256" key="1">
    <source>
        <dbReference type="ARBA" id="ARBA00004651"/>
    </source>
</evidence>
<dbReference type="GO" id="GO:0005886">
    <property type="term" value="C:plasma membrane"/>
    <property type="evidence" value="ECO:0007669"/>
    <property type="project" value="UniProtKB-SubCell"/>
</dbReference>
<proteinExistence type="inferred from homology"/>
<evidence type="ECO:0000313" key="9">
    <source>
        <dbReference type="Proteomes" id="UP000281547"/>
    </source>
</evidence>
<protein>
    <submittedName>
        <fullName evidence="8">Na+/H+ antiporter subunit E</fullName>
    </submittedName>
</protein>
<comment type="caution">
    <text evidence="8">The sequence shown here is derived from an EMBL/GenBank/DDBJ whole genome shotgun (WGS) entry which is preliminary data.</text>
</comment>
<accession>A0A433XAB5</accession>
<dbReference type="RefSeq" id="WP_127188277.1">
    <property type="nucleotide sequence ID" value="NZ_RZNJ01000003.1"/>
</dbReference>
<keyword evidence="5 7" id="KW-1133">Transmembrane helix</keyword>
<dbReference type="Proteomes" id="UP000281547">
    <property type="component" value="Unassembled WGS sequence"/>
</dbReference>
<name>A0A433XAB5_9HYPH</name>
<evidence type="ECO:0000256" key="5">
    <source>
        <dbReference type="ARBA" id="ARBA00022989"/>
    </source>
</evidence>
<reference evidence="8 9" key="1">
    <citation type="journal article" date="2016" name="Int. J. Syst. Evol. Microbiol.">
        <title>Arsenicitalea aurantiaca gen. nov., sp. nov., a new member of the family Hyphomicrobiaceae, isolated from high-arsenic sediment.</title>
        <authorList>
            <person name="Mu Y."/>
            <person name="Zhou L."/>
            <person name="Zeng X.C."/>
            <person name="Liu L."/>
            <person name="Pan Y."/>
            <person name="Chen X."/>
            <person name="Wang J."/>
            <person name="Li S."/>
            <person name="Li W.J."/>
            <person name="Wang Y."/>
        </authorList>
    </citation>
    <scope>NUCLEOTIDE SEQUENCE [LARGE SCALE GENOMIC DNA]</scope>
    <source>
        <strain evidence="8 9">42-50</strain>
    </source>
</reference>
<keyword evidence="6 7" id="KW-0472">Membrane</keyword>
<keyword evidence="3" id="KW-1003">Cell membrane</keyword>
<evidence type="ECO:0000256" key="3">
    <source>
        <dbReference type="ARBA" id="ARBA00022475"/>
    </source>
</evidence>
<organism evidence="8 9">
    <name type="scientific">Arsenicitalea aurantiaca</name>
    <dbReference type="NCBI Taxonomy" id="1783274"/>
    <lineage>
        <taxon>Bacteria</taxon>
        <taxon>Pseudomonadati</taxon>
        <taxon>Pseudomonadota</taxon>
        <taxon>Alphaproteobacteria</taxon>
        <taxon>Hyphomicrobiales</taxon>
        <taxon>Devosiaceae</taxon>
        <taxon>Arsenicitalea</taxon>
    </lineage>
</organism>
<dbReference type="PIRSF" id="PIRSF019239">
    <property type="entry name" value="MrpE"/>
    <property type="match status" value="1"/>
</dbReference>
<keyword evidence="4 7" id="KW-0812">Transmembrane</keyword>